<evidence type="ECO:0000256" key="5">
    <source>
        <dbReference type="ARBA" id="ARBA00023004"/>
    </source>
</evidence>
<dbReference type="Pfam" id="PF13532">
    <property type="entry name" value="2OG-FeII_Oxy_2"/>
    <property type="match status" value="1"/>
</dbReference>
<gene>
    <name evidence="9" type="ORF">DM860_013784</name>
</gene>
<keyword evidence="5 6" id="KW-0408">Iron</keyword>
<keyword evidence="4" id="KW-0560">Oxidoreductase</keyword>
<evidence type="ECO:0000256" key="2">
    <source>
        <dbReference type="ARBA" id="ARBA00022723"/>
    </source>
</evidence>
<evidence type="ECO:0000313" key="9">
    <source>
        <dbReference type="EMBL" id="RAL45388.1"/>
    </source>
</evidence>
<evidence type="ECO:0000256" key="1">
    <source>
        <dbReference type="ARBA" id="ARBA00007879"/>
    </source>
</evidence>
<feature type="compositionally biased region" description="Low complexity" evidence="7">
    <location>
        <begin position="157"/>
        <end position="168"/>
    </location>
</feature>
<dbReference type="Proteomes" id="UP000249390">
    <property type="component" value="Unassembled WGS sequence"/>
</dbReference>
<evidence type="ECO:0000259" key="8">
    <source>
        <dbReference type="PROSITE" id="PS51471"/>
    </source>
</evidence>
<feature type="compositionally biased region" description="Low complexity" evidence="7">
    <location>
        <begin position="21"/>
        <end position="31"/>
    </location>
</feature>
<comment type="similarity">
    <text evidence="1">Belongs to the alkB family.</text>
</comment>
<reference evidence="9 10" key="1">
    <citation type="submission" date="2018-06" db="EMBL/GenBank/DDBJ databases">
        <title>The Genome of Cuscuta australis (Dodder) Provides Insight into the Evolution of Plant Parasitism.</title>
        <authorList>
            <person name="Liu H."/>
        </authorList>
    </citation>
    <scope>NUCLEOTIDE SEQUENCE [LARGE SCALE GENOMIC DNA]</scope>
    <source>
        <strain evidence="10">cv. Yunnan</strain>
        <tissue evidence="9">Vines</tissue>
    </source>
</reference>
<feature type="domain" description="Fe2OG dioxygenase" evidence="8">
    <location>
        <begin position="431"/>
        <end position="541"/>
    </location>
</feature>
<dbReference type="InterPro" id="IPR027450">
    <property type="entry name" value="AlkB-like"/>
</dbReference>
<feature type="region of interest" description="Disordered" evidence="7">
    <location>
        <begin position="1"/>
        <end position="118"/>
    </location>
</feature>
<dbReference type="EMBL" id="NQVE01000134">
    <property type="protein sequence ID" value="RAL45388.1"/>
    <property type="molecule type" value="Genomic_DNA"/>
</dbReference>
<feature type="compositionally biased region" description="Polar residues" evidence="7">
    <location>
        <begin position="106"/>
        <end position="118"/>
    </location>
</feature>
<keyword evidence="2 6" id="KW-0479">Metal-binding</keyword>
<organism evidence="9 10">
    <name type="scientific">Cuscuta australis</name>
    <dbReference type="NCBI Taxonomy" id="267555"/>
    <lineage>
        <taxon>Eukaryota</taxon>
        <taxon>Viridiplantae</taxon>
        <taxon>Streptophyta</taxon>
        <taxon>Embryophyta</taxon>
        <taxon>Tracheophyta</taxon>
        <taxon>Spermatophyta</taxon>
        <taxon>Magnoliopsida</taxon>
        <taxon>eudicotyledons</taxon>
        <taxon>Gunneridae</taxon>
        <taxon>Pentapetalae</taxon>
        <taxon>asterids</taxon>
        <taxon>lamiids</taxon>
        <taxon>Solanales</taxon>
        <taxon>Convolvulaceae</taxon>
        <taxon>Cuscuteae</taxon>
        <taxon>Cuscuta</taxon>
        <taxon>Cuscuta subgen. Grammica</taxon>
        <taxon>Cuscuta sect. Cleistogrammica</taxon>
    </lineage>
</organism>
<feature type="binding site" evidence="6">
    <location>
        <position position="449"/>
    </location>
    <ligand>
        <name>Fe cation</name>
        <dbReference type="ChEBI" id="CHEBI:24875"/>
        <note>catalytic</note>
    </ligand>
</feature>
<dbReference type="GO" id="GO:0035516">
    <property type="term" value="F:broad specificity oxidative DNA demethylase activity"/>
    <property type="evidence" value="ECO:0007669"/>
    <property type="project" value="TreeGrafter"/>
</dbReference>
<dbReference type="GO" id="GO:0008198">
    <property type="term" value="F:ferrous iron binding"/>
    <property type="evidence" value="ECO:0007669"/>
    <property type="project" value="TreeGrafter"/>
</dbReference>
<comment type="caution">
    <text evidence="9">The sequence shown here is derived from an EMBL/GenBank/DDBJ whole genome shotgun (WGS) entry which is preliminary data.</text>
</comment>
<dbReference type="GO" id="GO:0035513">
    <property type="term" value="P:oxidative RNA demethylation"/>
    <property type="evidence" value="ECO:0007669"/>
    <property type="project" value="TreeGrafter"/>
</dbReference>
<feature type="region of interest" description="Disordered" evidence="7">
    <location>
        <begin position="138"/>
        <end position="180"/>
    </location>
</feature>
<evidence type="ECO:0000256" key="3">
    <source>
        <dbReference type="ARBA" id="ARBA00022964"/>
    </source>
</evidence>
<dbReference type="PANTHER" id="PTHR16557">
    <property type="entry name" value="ALKYLATED DNA REPAIR PROTEIN ALKB-RELATED"/>
    <property type="match status" value="1"/>
</dbReference>
<feature type="region of interest" description="Disordered" evidence="7">
    <location>
        <begin position="211"/>
        <end position="268"/>
    </location>
</feature>
<dbReference type="SUPFAM" id="SSF51197">
    <property type="entry name" value="Clavaminate synthase-like"/>
    <property type="match status" value="1"/>
</dbReference>
<evidence type="ECO:0000256" key="4">
    <source>
        <dbReference type="ARBA" id="ARBA00023002"/>
    </source>
</evidence>
<dbReference type="PANTHER" id="PTHR16557:SF2">
    <property type="entry name" value="NUCLEIC ACID DIOXYGENASE ALKBH1"/>
    <property type="match status" value="1"/>
</dbReference>
<dbReference type="InterPro" id="IPR004574">
    <property type="entry name" value="Alkb"/>
</dbReference>
<sequence>MYRNRSRGAGGRSTANHGVRSSRSPFHSTSSIPNESVWQPQGSPLEHGAESLTSYRARETKVDGIAEQVASVPPLNNPDTHDDNPRSTYSNVGTPIQVIPDRNIGQPPSLSNSGSQQTNLLLSCPNVKECSPLARSVAEHESNRSHVIDSLVPRGQSSRPSSHSTNRSAPGANCWRRHGESRLTHNTTSYSCERPGRETFADAISGRFASMTPLDNPYKHDVSPQSISSQARTPKQVKPYRGIDQPFSASSSGSRHKDSPSSCLSGKLPSADHTGNVVFDICHKNNPNTFKLQPSLLEKNREKRKETKHSMDAQNIKILGDGMLLLKSFIPLMDQVRLVKTCRELGIGSGGFYQPGYRDGAKLSLRMMCLGKHWDPETSKYNDQRPIDGAKPPVVPDEFCNLVKNALCQTRSYLEKQLKYKDIDTVLPLMSPDICIVNFYTATGHLGLHQDKDESRQSLDKGLPVVSFSIGDTAEFLYGSEKDIDRANKVLLESGDVLIFGGKSRLIYHGVSSIKLGTASKNLSGKTNLQPGRLNLTLRQY</sequence>
<dbReference type="Gene3D" id="2.60.120.590">
    <property type="entry name" value="Alpha-ketoglutarate-dependent dioxygenase AlkB-like"/>
    <property type="match status" value="1"/>
</dbReference>
<dbReference type="InterPro" id="IPR005123">
    <property type="entry name" value="Oxoglu/Fe-dep_dioxygenase_dom"/>
</dbReference>
<accession>A0A328DL61</accession>
<dbReference type="GO" id="GO:0005737">
    <property type="term" value="C:cytoplasm"/>
    <property type="evidence" value="ECO:0007669"/>
    <property type="project" value="TreeGrafter"/>
</dbReference>
<feature type="compositionally biased region" description="Basic and acidic residues" evidence="7">
    <location>
        <begin position="138"/>
        <end position="147"/>
    </location>
</feature>
<dbReference type="InterPro" id="IPR037151">
    <property type="entry name" value="AlkB-like_sf"/>
</dbReference>
<evidence type="ECO:0000256" key="6">
    <source>
        <dbReference type="PIRSR" id="PIRSR604574-2"/>
    </source>
</evidence>
<feature type="binding site" evidence="6">
    <location>
        <position position="509"/>
    </location>
    <ligand>
        <name>Fe cation</name>
        <dbReference type="ChEBI" id="CHEBI:24875"/>
        <note>catalytic</note>
    </ligand>
</feature>
<dbReference type="AlphaFoldDB" id="A0A328DL61"/>
<dbReference type="PROSITE" id="PS51471">
    <property type="entry name" value="FE2OG_OXY"/>
    <property type="match status" value="1"/>
</dbReference>
<evidence type="ECO:0000256" key="7">
    <source>
        <dbReference type="SAM" id="MobiDB-lite"/>
    </source>
</evidence>
<feature type="binding site" evidence="6">
    <location>
        <position position="451"/>
    </location>
    <ligand>
        <name>Fe cation</name>
        <dbReference type="ChEBI" id="CHEBI:24875"/>
        <note>catalytic</note>
    </ligand>
</feature>
<evidence type="ECO:0000313" key="10">
    <source>
        <dbReference type="Proteomes" id="UP000249390"/>
    </source>
</evidence>
<keyword evidence="3" id="KW-0223">Dioxygenase</keyword>
<feature type="compositionally biased region" description="Polar residues" evidence="7">
    <location>
        <begin position="32"/>
        <end position="42"/>
    </location>
</feature>
<keyword evidence="10" id="KW-1185">Reference proteome</keyword>
<dbReference type="GO" id="GO:0035515">
    <property type="term" value="F:oxidative RNA demethylase activity"/>
    <property type="evidence" value="ECO:0007669"/>
    <property type="project" value="TreeGrafter"/>
</dbReference>
<feature type="compositionally biased region" description="Polar residues" evidence="7">
    <location>
        <begin position="223"/>
        <end position="233"/>
    </location>
</feature>
<protein>
    <recommendedName>
        <fullName evidence="8">Fe2OG dioxygenase domain-containing protein</fullName>
    </recommendedName>
</protein>
<proteinExistence type="inferred from homology"/>
<name>A0A328DL61_9ASTE</name>
<comment type="cofactor">
    <cofactor evidence="6">
        <name>Fe(2+)</name>
        <dbReference type="ChEBI" id="CHEBI:29033"/>
    </cofactor>
    <text evidence="6">Binds 1 Fe(2+) ion per subunit.</text>
</comment>